<sequence>MARNRNNTFEGNFGKTPTDYYLEHFNKPTQPVPGSFLNDHWINFSSSEQRLVSYLNDSYHDWIHHITLRKNSEKERCPTTILQNYVVSTQCNFDSFMRFLLEDLSEEDEIEAGLGYLKKLNDQAPVEDPDFTSLHVKGLRKGLDTVNELLNTNGMDRFEAASYFFTLAFHYLSEMGREAEKSNAMFEAFEQLGEFRGWCSNVQTLESALKKHRDAKKAGNAKAEKNFGSHKREVTRILKEEILPNPYTYKLKTATALHNLLGRRLDEFITANSLNESANSASMIKGWARMGEFKELFDKALSACKRQHNN</sequence>
<comment type="caution">
    <text evidence="1">The sequence shown here is derived from an EMBL/GenBank/DDBJ whole genome shotgun (WGS) entry which is preliminary data.</text>
</comment>
<dbReference type="Proteomes" id="UP000251313">
    <property type="component" value="Unassembled WGS sequence"/>
</dbReference>
<organism evidence="1 2">
    <name type="scientific">Yokenella regensburgei</name>
    <dbReference type="NCBI Taxonomy" id="158877"/>
    <lineage>
        <taxon>Bacteria</taxon>
        <taxon>Pseudomonadati</taxon>
        <taxon>Pseudomonadota</taxon>
        <taxon>Gammaproteobacteria</taxon>
        <taxon>Enterobacterales</taxon>
        <taxon>Enterobacteriaceae</taxon>
        <taxon>Yokenella</taxon>
    </lineage>
</organism>
<accession>A0AB38FXK1</accession>
<proteinExistence type="predicted"/>
<name>A0AB38FXK1_9ENTR</name>
<gene>
    <name evidence="1" type="ORF">NCTC11967_02374</name>
</gene>
<protein>
    <submittedName>
        <fullName evidence="1">Uncharacterized protein</fullName>
    </submittedName>
</protein>
<dbReference type="EMBL" id="UAVL01000011">
    <property type="protein sequence ID" value="SQA63338.1"/>
    <property type="molecule type" value="Genomic_DNA"/>
</dbReference>
<dbReference type="AlphaFoldDB" id="A0AB38FXK1"/>
<evidence type="ECO:0000313" key="1">
    <source>
        <dbReference type="EMBL" id="SQA63338.1"/>
    </source>
</evidence>
<reference evidence="1 2" key="1">
    <citation type="submission" date="2018-06" db="EMBL/GenBank/DDBJ databases">
        <authorList>
            <consortium name="Pathogen Informatics"/>
            <person name="Doyle S."/>
        </authorList>
    </citation>
    <scope>NUCLEOTIDE SEQUENCE [LARGE SCALE GENOMIC DNA]</scope>
    <source>
        <strain evidence="1 2">NCTC11967</strain>
    </source>
</reference>
<dbReference type="RefSeq" id="WP_038252483.1">
    <property type="nucleotide sequence ID" value="NZ_UAVL01000011.1"/>
</dbReference>
<evidence type="ECO:0000313" key="2">
    <source>
        <dbReference type="Proteomes" id="UP000251313"/>
    </source>
</evidence>